<dbReference type="EMBL" id="JAJJMB010008071">
    <property type="protein sequence ID" value="KAI3926296.1"/>
    <property type="molecule type" value="Genomic_DNA"/>
</dbReference>
<accession>A0AAD4SWK5</accession>
<name>A0AAD4SWK5_9MAGN</name>
<reference evidence="1" key="1">
    <citation type="submission" date="2022-04" db="EMBL/GenBank/DDBJ databases">
        <title>A functionally conserved STORR gene fusion in Papaver species that diverged 16.8 million years ago.</title>
        <authorList>
            <person name="Catania T."/>
        </authorList>
    </citation>
    <scope>NUCLEOTIDE SEQUENCE</scope>
    <source>
        <strain evidence="1">S-188037</strain>
    </source>
</reference>
<gene>
    <name evidence="1" type="ORF">MKW98_028432</name>
</gene>
<sequence length="58" mass="6696">MDEGIITISMLLADWKRYPFDEKAIELDHLLTDVGSKLRTSRGVYVPNEMSEDLKLIK</sequence>
<dbReference type="Proteomes" id="UP001202328">
    <property type="component" value="Unassembled WGS sequence"/>
</dbReference>
<dbReference type="AlphaFoldDB" id="A0AAD4SWK5"/>
<protein>
    <submittedName>
        <fullName evidence="1">Uncharacterized protein</fullName>
    </submittedName>
</protein>
<feature type="non-terminal residue" evidence="1">
    <location>
        <position position="58"/>
    </location>
</feature>
<evidence type="ECO:0000313" key="1">
    <source>
        <dbReference type="EMBL" id="KAI3926296.1"/>
    </source>
</evidence>
<comment type="caution">
    <text evidence="1">The sequence shown here is derived from an EMBL/GenBank/DDBJ whole genome shotgun (WGS) entry which is preliminary data.</text>
</comment>
<keyword evidence="2" id="KW-1185">Reference proteome</keyword>
<organism evidence="1 2">
    <name type="scientific">Papaver atlanticum</name>
    <dbReference type="NCBI Taxonomy" id="357466"/>
    <lineage>
        <taxon>Eukaryota</taxon>
        <taxon>Viridiplantae</taxon>
        <taxon>Streptophyta</taxon>
        <taxon>Embryophyta</taxon>
        <taxon>Tracheophyta</taxon>
        <taxon>Spermatophyta</taxon>
        <taxon>Magnoliopsida</taxon>
        <taxon>Ranunculales</taxon>
        <taxon>Papaveraceae</taxon>
        <taxon>Papaveroideae</taxon>
        <taxon>Papaver</taxon>
    </lineage>
</organism>
<proteinExistence type="predicted"/>
<evidence type="ECO:0000313" key="2">
    <source>
        <dbReference type="Proteomes" id="UP001202328"/>
    </source>
</evidence>